<sequence>MFQESSEELREFFPGFEPVPLSRVASALERALKVYKPGEVIKFSKPKTRVRTIGNAFTIVAAKTC</sequence>
<evidence type="ECO:0000313" key="2">
    <source>
        <dbReference type="Proteomes" id="UP001228376"/>
    </source>
</evidence>
<accession>A0ABU5CK44</accession>
<name>A0ABU5CK44_9BACI</name>
<proteinExistence type="predicted"/>
<dbReference type="EMBL" id="JAROCA020000002">
    <property type="protein sequence ID" value="MDY0406716.1"/>
    <property type="molecule type" value="Genomic_DNA"/>
</dbReference>
<comment type="caution">
    <text evidence="1">The sequence shown here is derived from an EMBL/GenBank/DDBJ whole genome shotgun (WGS) entry which is preliminary data.</text>
</comment>
<keyword evidence="2" id="KW-1185">Reference proteome</keyword>
<organism evidence="1 2">
    <name type="scientific">Tigheibacillus jepli</name>
    <dbReference type="NCBI Taxonomy" id="3035914"/>
    <lineage>
        <taxon>Bacteria</taxon>
        <taxon>Bacillati</taxon>
        <taxon>Bacillota</taxon>
        <taxon>Bacilli</taxon>
        <taxon>Bacillales</taxon>
        <taxon>Bacillaceae</taxon>
        <taxon>Tigheibacillus</taxon>
    </lineage>
</organism>
<reference evidence="1 2" key="1">
    <citation type="submission" date="2023-10" db="EMBL/GenBank/DDBJ databases">
        <title>179-bfca-hs.</title>
        <authorList>
            <person name="Miliotis G."/>
            <person name="Sengupta P."/>
            <person name="Hameed A."/>
            <person name="Chuvochina M."/>
            <person name="Mcdonagh F."/>
            <person name="Simpson A.C."/>
            <person name="Singh N.K."/>
            <person name="Rekha P.D."/>
            <person name="Raman K."/>
            <person name="Hugenholtz P."/>
            <person name="Venkateswaran K."/>
        </authorList>
    </citation>
    <scope>NUCLEOTIDE SEQUENCE [LARGE SCALE GENOMIC DNA]</scope>
    <source>
        <strain evidence="1 2">179-BFC-A-HS</strain>
    </source>
</reference>
<gene>
    <name evidence="1" type="ORF">P5G51_016320</name>
</gene>
<evidence type="ECO:0000313" key="1">
    <source>
        <dbReference type="EMBL" id="MDY0406716.1"/>
    </source>
</evidence>
<dbReference type="RefSeq" id="WP_320385050.1">
    <property type="nucleotide sequence ID" value="NZ_JAROCA020000002.1"/>
</dbReference>
<dbReference type="Proteomes" id="UP001228376">
    <property type="component" value="Unassembled WGS sequence"/>
</dbReference>
<protein>
    <submittedName>
        <fullName evidence="1">Uncharacterized protein</fullName>
    </submittedName>
</protein>